<sequence>MHTPTPQDDLPDGHQRLRRALDSSAEGLDAATLSRLNRARQAALAAASARRRGWRWSLRVGGLALAASAALALVLAPGLLSPPTPPLPAASSDFALIGDEVEPALLEELEFYAWLDSQQDDEAWEG</sequence>
<evidence type="ECO:0000313" key="3">
    <source>
        <dbReference type="Proteomes" id="UP000199603"/>
    </source>
</evidence>
<keyword evidence="1" id="KW-0472">Membrane</keyword>
<dbReference type="RefSeq" id="WP_091241048.1">
    <property type="nucleotide sequence ID" value="NZ_FNAG01000003.1"/>
</dbReference>
<evidence type="ECO:0008006" key="4">
    <source>
        <dbReference type="Google" id="ProtNLM"/>
    </source>
</evidence>
<gene>
    <name evidence="2" type="ORF">SAMN04488509_10356</name>
</gene>
<dbReference type="STRING" id="265719.SAMN04488509_10356"/>
<accession>A0A1G6VHM4</accession>
<dbReference type="EMBL" id="FNAG01000003">
    <property type="protein sequence ID" value="SDD52336.1"/>
    <property type="molecule type" value="Genomic_DNA"/>
</dbReference>
<reference evidence="2 3" key="1">
    <citation type="submission" date="2016-10" db="EMBL/GenBank/DDBJ databases">
        <authorList>
            <person name="de Groot N.N."/>
        </authorList>
    </citation>
    <scope>NUCLEOTIDE SEQUENCE [LARGE SCALE GENOMIC DNA]</scope>
    <source>
        <strain evidence="2 3">DSM 16957</strain>
    </source>
</reference>
<keyword evidence="3" id="KW-1185">Reference proteome</keyword>
<dbReference type="AlphaFoldDB" id="A0A1G6VHM4"/>
<evidence type="ECO:0000256" key="1">
    <source>
        <dbReference type="SAM" id="Phobius"/>
    </source>
</evidence>
<evidence type="ECO:0000313" key="2">
    <source>
        <dbReference type="EMBL" id="SDD52336.1"/>
    </source>
</evidence>
<feature type="transmembrane region" description="Helical" evidence="1">
    <location>
        <begin position="60"/>
        <end position="80"/>
    </location>
</feature>
<keyword evidence="1" id="KW-0812">Transmembrane</keyword>
<dbReference type="Proteomes" id="UP000199603">
    <property type="component" value="Unassembled WGS sequence"/>
</dbReference>
<protein>
    <recommendedName>
        <fullName evidence="4">DUF3619 family protein</fullName>
    </recommendedName>
</protein>
<organism evidence="2 3">
    <name type="scientific">Aquimonas voraii</name>
    <dbReference type="NCBI Taxonomy" id="265719"/>
    <lineage>
        <taxon>Bacteria</taxon>
        <taxon>Pseudomonadati</taxon>
        <taxon>Pseudomonadota</taxon>
        <taxon>Gammaproteobacteria</taxon>
        <taxon>Lysobacterales</taxon>
        <taxon>Lysobacteraceae</taxon>
        <taxon>Aquimonas</taxon>
    </lineage>
</organism>
<proteinExistence type="predicted"/>
<name>A0A1G6VHM4_9GAMM</name>
<keyword evidence="1" id="KW-1133">Transmembrane helix</keyword>